<reference evidence="2 3" key="1">
    <citation type="submission" date="2016-05" db="EMBL/GenBank/DDBJ databases">
        <title>Comparative analysis of secretome profiles of manganese(II)-oxidizing ascomycete fungi.</title>
        <authorList>
            <consortium name="DOE Joint Genome Institute"/>
            <person name="Zeiner C.A."/>
            <person name="Purvine S.O."/>
            <person name="Zink E.M."/>
            <person name="Wu S."/>
            <person name="Pasa-Tolic L."/>
            <person name="Chaput D.L."/>
            <person name="Haridas S."/>
            <person name="Grigoriev I.V."/>
            <person name="Santelli C.M."/>
            <person name="Hansel C.M."/>
        </authorList>
    </citation>
    <scope>NUCLEOTIDE SEQUENCE [LARGE SCALE GENOMIC DNA]</scope>
    <source>
        <strain evidence="2 3">SRC1lrK2f</strain>
    </source>
</reference>
<dbReference type="KEGG" id="aalt:CC77DRAFT_1024844"/>
<keyword evidence="3" id="KW-1185">Reference proteome</keyword>
<dbReference type="VEuPathDB" id="FungiDB:CC77DRAFT_1024844"/>
<name>A0A177D833_ALTAL</name>
<sequence>MDTEKDYCIVNKEPPVTTAPYSDSIEHDTKMFIKGNICFIFFSLLVAFILLAAFNALLPVSTFAAVDTRTVRA</sequence>
<accession>A0A177D833</accession>
<proteinExistence type="predicted"/>
<keyword evidence="1" id="KW-0472">Membrane</keyword>
<evidence type="ECO:0000256" key="1">
    <source>
        <dbReference type="SAM" id="Phobius"/>
    </source>
</evidence>
<dbReference type="GeneID" id="29111544"/>
<gene>
    <name evidence="2" type="ORF">CC77DRAFT_1024844</name>
</gene>
<evidence type="ECO:0000313" key="2">
    <source>
        <dbReference type="EMBL" id="OAG15481.1"/>
    </source>
</evidence>
<keyword evidence="1" id="KW-0812">Transmembrane</keyword>
<evidence type="ECO:0000313" key="3">
    <source>
        <dbReference type="Proteomes" id="UP000077248"/>
    </source>
</evidence>
<feature type="transmembrane region" description="Helical" evidence="1">
    <location>
        <begin position="37"/>
        <end position="58"/>
    </location>
</feature>
<dbReference type="AlphaFoldDB" id="A0A177D833"/>
<dbReference type="RefSeq" id="XP_018380902.1">
    <property type="nucleotide sequence ID" value="XM_018525950.1"/>
</dbReference>
<keyword evidence="1" id="KW-1133">Transmembrane helix</keyword>
<dbReference type="Proteomes" id="UP000077248">
    <property type="component" value="Unassembled WGS sequence"/>
</dbReference>
<dbReference type="EMBL" id="KV441493">
    <property type="protein sequence ID" value="OAG15481.1"/>
    <property type="molecule type" value="Genomic_DNA"/>
</dbReference>
<protein>
    <submittedName>
        <fullName evidence="2">Uncharacterized protein</fullName>
    </submittedName>
</protein>
<organism evidence="2 3">
    <name type="scientific">Alternaria alternata</name>
    <name type="common">Alternaria rot fungus</name>
    <name type="synonym">Torula alternata</name>
    <dbReference type="NCBI Taxonomy" id="5599"/>
    <lineage>
        <taxon>Eukaryota</taxon>
        <taxon>Fungi</taxon>
        <taxon>Dikarya</taxon>
        <taxon>Ascomycota</taxon>
        <taxon>Pezizomycotina</taxon>
        <taxon>Dothideomycetes</taxon>
        <taxon>Pleosporomycetidae</taxon>
        <taxon>Pleosporales</taxon>
        <taxon>Pleosporineae</taxon>
        <taxon>Pleosporaceae</taxon>
        <taxon>Alternaria</taxon>
        <taxon>Alternaria sect. Alternaria</taxon>
        <taxon>Alternaria alternata complex</taxon>
    </lineage>
</organism>